<comment type="caution">
    <text evidence="1">The sequence shown here is derived from an EMBL/GenBank/DDBJ whole genome shotgun (WGS) entry which is preliminary data.</text>
</comment>
<dbReference type="Proteomes" id="UP001231189">
    <property type="component" value="Unassembled WGS sequence"/>
</dbReference>
<name>A0AAD8VEJ5_LOLMU</name>
<dbReference type="EMBL" id="JAUUTY010000349">
    <property type="protein sequence ID" value="KAK1601790.1"/>
    <property type="molecule type" value="Genomic_DNA"/>
</dbReference>
<gene>
    <name evidence="1" type="ORF">QYE76_037597</name>
</gene>
<evidence type="ECO:0000313" key="2">
    <source>
        <dbReference type="Proteomes" id="UP001231189"/>
    </source>
</evidence>
<reference evidence="1" key="1">
    <citation type="submission" date="2023-07" db="EMBL/GenBank/DDBJ databases">
        <title>A chromosome-level genome assembly of Lolium multiflorum.</title>
        <authorList>
            <person name="Chen Y."/>
            <person name="Copetti D."/>
            <person name="Kolliker R."/>
            <person name="Studer B."/>
        </authorList>
    </citation>
    <scope>NUCLEOTIDE SEQUENCE</scope>
    <source>
        <strain evidence="1">02402/16</strain>
        <tissue evidence="1">Leaf</tissue>
    </source>
</reference>
<dbReference type="AlphaFoldDB" id="A0AAD8VEJ5"/>
<evidence type="ECO:0008006" key="3">
    <source>
        <dbReference type="Google" id="ProtNLM"/>
    </source>
</evidence>
<accession>A0AAD8VEJ5</accession>
<protein>
    <recommendedName>
        <fullName evidence="3">Aminotransferase-like plant mobile domain-containing protein</fullName>
    </recommendedName>
</protein>
<keyword evidence="2" id="KW-1185">Reference proteome</keyword>
<evidence type="ECO:0000313" key="1">
    <source>
        <dbReference type="EMBL" id="KAK1601790.1"/>
    </source>
</evidence>
<proteinExistence type="predicted"/>
<sequence length="348" mass="38658">MGESSNAVSGLKVSDILLPHPSLPNSMCLGPRSSESPAHLISCEANRIPFVNQNLDLTSWADCLRAWPNPPEGWVPWYNRVSKTHYATWESIGIADALSLSLSPLEKNENILKTIGYFWSDALNCFMFGHGPMTPTLLDVAMITGLDIASPSPSAFKLPKVPFTLSSKKECTSWGAYLDRYMKTKGHMMLTGRMFDSHRLWSSHVVSRAARLIPKETAGWFGIFFKGCDPSSLLTFDPDSIEPAAPKIGPKAKPWCGRRSRLQRLKVLLSSPVDALVEDPETIRGILVDIQPRLPVVLVAKLWPTVTLSVFKSRVQSARQRITLRRAQLPLRADIADNANGSTRRRLL</sequence>
<organism evidence="1 2">
    <name type="scientific">Lolium multiflorum</name>
    <name type="common">Italian ryegrass</name>
    <name type="synonym">Lolium perenne subsp. multiflorum</name>
    <dbReference type="NCBI Taxonomy" id="4521"/>
    <lineage>
        <taxon>Eukaryota</taxon>
        <taxon>Viridiplantae</taxon>
        <taxon>Streptophyta</taxon>
        <taxon>Embryophyta</taxon>
        <taxon>Tracheophyta</taxon>
        <taxon>Spermatophyta</taxon>
        <taxon>Magnoliopsida</taxon>
        <taxon>Liliopsida</taxon>
        <taxon>Poales</taxon>
        <taxon>Poaceae</taxon>
        <taxon>BOP clade</taxon>
        <taxon>Pooideae</taxon>
        <taxon>Poodae</taxon>
        <taxon>Poeae</taxon>
        <taxon>Poeae Chloroplast Group 2 (Poeae type)</taxon>
        <taxon>Loliodinae</taxon>
        <taxon>Loliinae</taxon>
        <taxon>Lolium</taxon>
    </lineage>
</organism>